<reference evidence="7 8" key="1">
    <citation type="submission" date="2019-04" db="EMBL/GenBank/DDBJ databases">
        <title>Rhizobium terrae sp. nov., isolated from a paddy soil.</title>
        <authorList>
            <person name="Lin S.-Y."/>
            <person name="Hameed A."/>
            <person name="Huang H.-I."/>
            <person name="Young C.-C."/>
        </authorList>
    </citation>
    <scope>NUCLEOTIDE SEQUENCE [LARGE SCALE GENOMIC DNA]</scope>
    <source>
        <strain evidence="7 8">CC-HIH110</strain>
    </source>
</reference>
<dbReference type="AlphaFoldDB" id="A0A4V3W837"/>
<dbReference type="Proteomes" id="UP000310754">
    <property type="component" value="Unassembled WGS sequence"/>
</dbReference>
<dbReference type="Gene3D" id="3.40.50.300">
    <property type="entry name" value="P-loop containing nucleotide triphosphate hydrolases"/>
    <property type="match status" value="1"/>
</dbReference>
<dbReference type="InterPro" id="IPR003593">
    <property type="entry name" value="AAA+_ATPase"/>
</dbReference>
<proteinExistence type="inferred from homology"/>
<gene>
    <name evidence="7" type="ORF">E6C51_12185</name>
</gene>
<dbReference type="GO" id="GO:0005524">
    <property type="term" value="F:ATP binding"/>
    <property type="evidence" value="ECO:0007669"/>
    <property type="project" value="UniProtKB-KW"/>
</dbReference>
<dbReference type="PROSITE" id="PS50990">
    <property type="entry name" value="PEPTIDASE_C39"/>
    <property type="match status" value="1"/>
</dbReference>
<dbReference type="GO" id="GO:0022857">
    <property type="term" value="F:transmembrane transporter activity"/>
    <property type="evidence" value="ECO:0007669"/>
    <property type="project" value="TreeGrafter"/>
</dbReference>
<dbReference type="Gene3D" id="3.90.70.10">
    <property type="entry name" value="Cysteine proteinases"/>
    <property type="match status" value="1"/>
</dbReference>
<sequence length="670" mass="72946">MQTERQAMRRDGWKQRAVITPDILQGEHAECGIAALAILLGFHGVHVSLAELRQQSGSLLRGSTLRHLAQLAEKEGFKATAHRWEPLNLKQQELPVIAHMRFIHFVVVERINDDGVLINDPSCGPMLITPQAFSRDFTGIVLKIQPRIPRRRGTAFSFHQALATCFRPDRILRKAGFEGAVVRYSLAASLLCIASGITAPLGLDILLQQSDQHPFAGVVMFASAGLTFFMALVLSDACCLNLGRMAWKRLVNSIRAAGDEHFLFARPQRTMMLFGAVKDIQATEVMNAFQALLWTMSALLVGAWLHPLPVLLVALLFLTQGLCLWQVYRRRGGVIARFGVGKMPVESVDVDFLSNPNWAAIGYSSDILFNRLAGVHALKASDAIKTAEAWLGPETLITALDVMKFALPILLLIHGQANADATLFALILGVATCFMVPRLKRGLHSKPLRDALVYLHDLPPAAAQPRAAISTTAKVSITQGCWSPTVDAPPVLENVNMSVHSGQVLIVHGPPGCGMTTLARLASGLLTPTHGAVEIGGRAILVDHRLLIIPGTIRQNLCLNRADIADSTLLANLEAVDLYQTIHRRGGLDMTLNGDRPSLSGGQLRRLMIARALCHEAGVLVLDEVLDNVETDLAKEILGTLKARGLAVVLTTKNKDLLDSEDQHLCLEEA</sequence>
<evidence type="ECO:0000259" key="5">
    <source>
        <dbReference type="PROSITE" id="PS50893"/>
    </source>
</evidence>
<feature type="domain" description="ABC transporter" evidence="5">
    <location>
        <begin position="475"/>
        <end position="670"/>
    </location>
</feature>
<dbReference type="GO" id="GO:0006508">
    <property type="term" value="P:proteolysis"/>
    <property type="evidence" value="ECO:0007669"/>
    <property type="project" value="InterPro"/>
</dbReference>
<keyword evidence="3 7" id="KW-0067">ATP-binding</keyword>
<dbReference type="InterPro" id="IPR005074">
    <property type="entry name" value="Peptidase_C39"/>
</dbReference>
<name>A0A4V3W837_9HYPH</name>
<dbReference type="EMBL" id="SSOA01000005">
    <property type="protein sequence ID" value="THF49694.1"/>
    <property type="molecule type" value="Genomic_DNA"/>
</dbReference>
<dbReference type="InterPro" id="IPR015854">
    <property type="entry name" value="ABC_transpr_LolD-like"/>
</dbReference>
<organism evidence="7 8">
    <name type="scientific">Allorhizobium terrae</name>
    <dbReference type="NCBI Taxonomy" id="1848972"/>
    <lineage>
        <taxon>Bacteria</taxon>
        <taxon>Pseudomonadati</taxon>
        <taxon>Pseudomonadota</taxon>
        <taxon>Alphaproteobacteria</taxon>
        <taxon>Hyphomicrobiales</taxon>
        <taxon>Rhizobiaceae</taxon>
        <taxon>Rhizobium/Agrobacterium group</taxon>
        <taxon>Allorhizobium</taxon>
    </lineage>
</organism>
<dbReference type="SMART" id="SM00382">
    <property type="entry name" value="AAA"/>
    <property type="match status" value="1"/>
</dbReference>
<dbReference type="PANTHER" id="PTHR24220">
    <property type="entry name" value="IMPORT ATP-BINDING PROTEIN"/>
    <property type="match status" value="1"/>
</dbReference>
<protein>
    <submittedName>
        <fullName evidence="7">ATP-binding cassette domain-containing protein</fullName>
    </submittedName>
</protein>
<dbReference type="Pfam" id="PF00005">
    <property type="entry name" value="ABC_tran"/>
    <property type="match status" value="1"/>
</dbReference>
<dbReference type="RefSeq" id="WP_190236142.1">
    <property type="nucleotide sequence ID" value="NZ_SSOA01000005.1"/>
</dbReference>
<keyword evidence="4" id="KW-0472">Membrane</keyword>
<dbReference type="GO" id="GO:0016887">
    <property type="term" value="F:ATP hydrolysis activity"/>
    <property type="evidence" value="ECO:0007669"/>
    <property type="project" value="InterPro"/>
</dbReference>
<accession>A0A4V3W837</accession>
<feature type="transmembrane region" description="Helical" evidence="4">
    <location>
        <begin position="180"/>
        <end position="203"/>
    </location>
</feature>
<evidence type="ECO:0000313" key="8">
    <source>
        <dbReference type="Proteomes" id="UP000310754"/>
    </source>
</evidence>
<evidence type="ECO:0000256" key="2">
    <source>
        <dbReference type="ARBA" id="ARBA00022741"/>
    </source>
</evidence>
<dbReference type="InterPro" id="IPR017871">
    <property type="entry name" value="ABC_transporter-like_CS"/>
</dbReference>
<dbReference type="GO" id="GO:0005886">
    <property type="term" value="C:plasma membrane"/>
    <property type="evidence" value="ECO:0007669"/>
    <property type="project" value="TreeGrafter"/>
</dbReference>
<evidence type="ECO:0000313" key="7">
    <source>
        <dbReference type="EMBL" id="THF49694.1"/>
    </source>
</evidence>
<comment type="similarity">
    <text evidence="1">Belongs to the ABC transporter superfamily.</text>
</comment>
<keyword evidence="8" id="KW-1185">Reference proteome</keyword>
<feature type="transmembrane region" description="Helical" evidence="4">
    <location>
        <begin position="215"/>
        <end position="240"/>
    </location>
</feature>
<dbReference type="GO" id="GO:0008233">
    <property type="term" value="F:peptidase activity"/>
    <property type="evidence" value="ECO:0007669"/>
    <property type="project" value="InterPro"/>
</dbReference>
<dbReference type="InterPro" id="IPR027417">
    <property type="entry name" value="P-loop_NTPase"/>
</dbReference>
<dbReference type="PROSITE" id="PS50893">
    <property type="entry name" value="ABC_TRANSPORTER_2"/>
    <property type="match status" value="1"/>
</dbReference>
<comment type="caution">
    <text evidence="7">The sequence shown here is derived from an EMBL/GenBank/DDBJ whole genome shotgun (WGS) entry which is preliminary data.</text>
</comment>
<feature type="domain" description="Peptidase C39" evidence="6">
    <location>
        <begin position="25"/>
        <end position="144"/>
    </location>
</feature>
<evidence type="ECO:0000256" key="3">
    <source>
        <dbReference type="ARBA" id="ARBA00022840"/>
    </source>
</evidence>
<feature type="transmembrane region" description="Helical" evidence="4">
    <location>
        <begin position="288"/>
        <end position="305"/>
    </location>
</feature>
<keyword evidence="4" id="KW-1133">Transmembrane helix</keyword>
<keyword evidence="2" id="KW-0547">Nucleotide-binding</keyword>
<evidence type="ECO:0000256" key="4">
    <source>
        <dbReference type="SAM" id="Phobius"/>
    </source>
</evidence>
<dbReference type="InterPro" id="IPR003439">
    <property type="entry name" value="ABC_transporter-like_ATP-bd"/>
</dbReference>
<evidence type="ECO:0000259" key="6">
    <source>
        <dbReference type="PROSITE" id="PS50990"/>
    </source>
</evidence>
<evidence type="ECO:0000256" key="1">
    <source>
        <dbReference type="ARBA" id="ARBA00005417"/>
    </source>
</evidence>
<keyword evidence="4" id="KW-0812">Transmembrane</keyword>
<dbReference type="Pfam" id="PF03412">
    <property type="entry name" value="Peptidase_C39"/>
    <property type="match status" value="1"/>
</dbReference>
<dbReference type="SUPFAM" id="SSF52540">
    <property type="entry name" value="P-loop containing nucleoside triphosphate hydrolases"/>
    <property type="match status" value="1"/>
</dbReference>
<dbReference type="PROSITE" id="PS00211">
    <property type="entry name" value="ABC_TRANSPORTER_1"/>
    <property type="match status" value="1"/>
</dbReference>